<sequence>MAGEDDQNINNQPPNPPPPTQQAPHNCQIKILPPKSAEEILARERERKARTTLLMALPKDHLARFHNISDAKEMWDAIKTRFGGNAKNTGGQAEEEEEDHALMTFNSNSSSNEVQSCYDKCVASYVKLKKLYDEQREQLGDASIEIQAYTQALKKVEAQLVAHTNPKSTLVRGKDIVVNKPKVVCEPKVWFDAPIIEEYESDSKDEHVSLPTKEQEIPSFAFINTDKACKNSLSKTVIEQKHMPNVKTGRVNVNPVRPRVNIGSSNVNTVRSRQPVPTKTSNSFSPKRPQVNQLNQRRHFSKSHSPVSRPIVRNTARMTYSHAVKGNWGTAVKTSAVDMVINPPWNLPFLGAKGLTSPEQTATGVNTPGSDENSLKLYDLIADMKGC</sequence>
<accession>A0ABQ5I9R7</accession>
<feature type="coiled-coil region" evidence="1">
    <location>
        <begin position="132"/>
        <end position="159"/>
    </location>
</feature>
<protein>
    <recommendedName>
        <fullName evidence="5">Xylulose kinase-1</fullName>
    </recommendedName>
</protein>
<feature type="region of interest" description="Disordered" evidence="2">
    <location>
        <begin position="248"/>
        <end position="307"/>
    </location>
</feature>
<evidence type="ECO:0000256" key="1">
    <source>
        <dbReference type="SAM" id="Coils"/>
    </source>
</evidence>
<name>A0ABQ5I9R7_9ASTR</name>
<reference evidence="3" key="1">
    <citation type="journal article" date="2022" name="Int. J. Mol. Sci.">
        <title>Draft Genome of Tanacetum Coccineum: Genomic Comparison of Closely Related Tanacetum-Family Plants.</title>
        <authorList>
            <person name="Yamashiro T."/>
            <person name="Shiraishi A."/>
            <person name="Nakayama K."/>
            <person name="Satake H."/>
        </authorList>
    </citation>
    <scope>NUCLEOTIDE SEQUENCE</scope>
</reference>
<dbReference type="EMBL" id="BQNB010020483">
    <property type="protein sequence ID" value="GJT96461.1"/>
    <property type="molecule type" value="Genomic_DNA"/>
</dbReference>
<reference evidence="3" key="2">
    <citation type="submission" date="2022-01" db="EMBL/GenBank/DDBJ databases">
        <authorList>
            <person name="Yamashiro T."/>
            <person name="Shiraishi A."/>
            <person name="Satake H."/>
            <person name="Nakayama K."/>
        </authorList>
    </citation>
    <scope>NUCLEOTIDE SEQUENCE</scope>
</reference>
<comment type="caution">
    <text evidence="3">The sequence shown here is derived from an EMBL/GenBank/DDBJ whole genome shotgun (WGS) entry which is preliminary data.</text>
</comment>
<keyword evidence="1" id="KW-0175">Coiled coil</keyword>
<keyword evidence="4" id="KW-1185">Reference proteome</keyword>
<proteinExistence type="predicted"/>
<evidence type="ECO:0000256" key="2">
    <source>
        <dbReference type="SAM" id="MobiDB-lite"/>
    </source>
</evidence>
<feature type="compositionally biased region" description="Polar residues" evidence="2">
    <location>
        <begin position="262"/>
        <end position="295"/>
    </location>
</feature>
<organism evidence="3 4">
    <name type="scientific">Tanacetum coccineum</name>
    <dbReference type="NCBI Taxonomy" id="301880"/>
    <lineage>
        <taxon>Eukaryota</taxon>
        <taxon>Viridiplantae</taxon>
        <taxon>Streptophyta</taxon>
        <taxon>Embryophyta</taxon>
        <taxon>Tracheophyta</taxon>
        <taxon>Spermatophyta</taxon>
        <taxon>Magnoliopsida</taxon>
        <taxon>eudicotyledons</taxon>
        <taxon>Gunneridae</taxon>
        <taxon>Pentapetalae</taxon>
        <taxon>asterids</taxon>
        <taxon>campanulids</taxon>
        <taxon>Asterales</taxon>
        <taxon>Asteraceae</taxon>
        <taxon>Asteroideae</taxon>
        <taxon>Anthemideae</taxon>
        <taxon>Anthemidinae</taxon>
        <taxon>Tanacetum</taxon>
    </lineage>
</organism>
<feature type="compositionally biased region" description="Low complexity" evidence="2">
    <location>
        <begin position="250"/>
        <end position="261"/>
    </location>
</feature>
<gene>
    <name evidence="3" type="ORF">Tco_1091979</name>
</gene>
<evidence type="ECO:0000313" key="3">
    <source>
        <dbReference type="EMBL" id="GJT96461.1"/>
    </source>
</evidence>
<evidence type="ECO:0000313" key="4">
    <source>
        <dbReference type="Proteomes" id="UP001151760"/>
    </source>
</evidence>
<feature type="region of interest" description="Disordered" evidence="2">
    <location>
        <begin position="1"/>
        <end position="26"/>
    </location>
</feature>
<evidence type="ECO:0008006" key="5">
    <source>
        <dbReference type="Google" id="ProtNLM"/>
    </source>
</evidence>
<dbReference type="Proteomes" id="UP001151760">
    <property type="component" value="Unassembled WGS sequence"/>
</dbReference>